<dbReference type="PANTHER" id="PTHR43539:SF78">
    <property type="entry name" value="FLAVIN-CONTAINING MONOOXYGENASE"/>
    <property type="match status" value="1"/>
</dbReference>
<dbReference type="PRINTS" id="PR00411">
    <property type="entry name" value="PNDRDTASEI"/>
</dbReference>
<sequence length="496" mass="50434">MSSGCCGPAAPAEQSAQAVPAAQSTAAGQTVPAAGNEQAVLSPQPAHLPVVVIGAGPVGLAAAAHLAERGLGFLVLEAGSRVGASIAQWGHVRTFSPWKYDLDAAARRLLDAHGWAAPDPDWLPTGAELVEHYLAPLAAHPAIAPHLHLNAQVTGISRAGFDRVRTTGREAAPFLIRLADGSEITARAVVDASGTWRTPNVLGASGLPAQGEHAAAAFVDHALPDVLGTDRAAYAGRHTLVVGAGHSAATTLLALAALADEAPDTRITWAIRAGNAARTYGGGAADALPARGALGTRLRALVESGRITLLTGFFTHEVTVDGEAVTVVSRDPSGVEQKVVADRIVAATGYRPDHSIASELRLDLDPVLGSTRALAPLIDPNHHSCGTVPAHGADELAHPEAGYYAVGVKSYGRAPTFLMATGYEQVRSVVAALAGDWAAARQVRLELPETGVCSSDLADAQETRAGLATGISGGLPTTPLPLAGVSATTDGGGCCG</sequence>
<evidence type="ECO:0000313" key="3">
    <source>
        <dbReference type="Proteomes" id="UP001500320"/>
    </source>
</evidence>
<name>A0ABP6MMB0_9ACTN</name>
<evidence type="ECO:0000313" key="2">
    <source>
        <dbReference type="EMBL" id="GAA3119423.1"/>
    </source>
</evidence>
<organism evidence="2 3">
    <name type="scientific">Planomonospora alba</name>
    <dbReference type="NCBI Taxonomy" id="161354"/>
    <lineage>
        <taxon>Bacteria</taxon>
        <taxon>Bacillati</taxon>
        <taxon>Actinomycetota</taxon>
        <taxon>Actinomycetes</taxon>
        <taxon>Streptosporangiales</taxon>
        <taxon>Streptosporangiaceae</taxon>
        <taxon>Planomonospora</taxon>
    </lineage>
</organism>
<keyword evidence="3" id="KW-1185">Reference proteome</keyword>
<dbReference type="SUPFAM" id="SSF51905">
    <property type="entry name" value="FAD/NAD(P)-binding domain"/>
    <property type="match status" value="1"/>
</dbReference>
<dbReference type="PRINTS" id="PR00368">
    <property type="entry name" value="FADPNR"/>
</dbReference>
<dbReference type="RefSeq" id="WP_344855952.1">
    <property type="nucleotide sequence ID" value="NZ_BAAAUT010000005.1"/>
</dbReference>
<reference evidence="3" key="1">
    <citation type="journal article" date="2019" name="Int. J. Syst. Evol. Microbiol.">
        <title>The Global Catalogue of Microorganisms (GCM) 10K type strain sequencing project: providing services to taxonomists for standard genome sequencing and annotation.</title>
        <authorList>
            <consortium name="The Broad Institute Genomics Platform"/>
            <consortium name="The Broad Institute Genome Sequencing Center for Infectious Disease"/>
            <person name="Wu L."/>
            <person name="Ma J."/>
        </authorList>
    </citation>
    <scope>NUCLEOTIDE SEQUENCE [LARGE SCALE GENOMIC DNA]</scope>
    <source>
        <strain evidence="3">JCM 9373</strain>
    </source>
</reference>
<dbReference type="Proteomes" id="UP001500320">
    <property type="component" value="Unassembled WGS sequence"/>
</dbReference>
<dbReference type="Gene3D" id="3.50.50.60">
    <property type="entry name" value="FAD/NAD(P)-binding domain"/>
    <property type="match status" value="1"/>
</dbReference>
<dbReference type="PANTHER" id="PTHR43539">
    <property type="entry name" value="FLAVIN-BINDING MONOOXYGENASE-LIKE PROTEIN (AFU_ORTHOLOGUE AFUA_4G09220)"/>
    <property type="match status" value="1"/>
</dbReference>
<evidence type="ECO:0000256" key="1">
    <source>
        <dbReference type="ARBA" id="ARBA00023002"/>
    </source>
</evidence>
<dbReference type="Pfam" id="PF13738">
    <property type="entry name" value="Pyr_redox_3"/>
    <property type="match status" value="1"/>
</dbReference>
<keyword evidence="1" id="KW-0560">Oxidoreductase</keyword>
<proteinExistence type="predicted"/>
<dbReference type="InterPro" id="IPR036188">
    <property type="entry name" value="FAD/NAD-bd_sf"/>
</dbReference>
<dbReference type="InterPro" id="IPR050982">
    <property type="entry name" value="Auxin_biosynth/cation_transpt"/>
</dbReference>
<protein>
    <submittedName>
        <fullName evidence="2">NAD(P)-binding domain-containing protein</fullName>
    </submittedName>
</protein>
<accession>A0ABP6MMB0</accession>
<dbReference type="EMBL" id="BAAAUT010000005">
    <property type="protein sequence ID" value="GAA3119423.1"/>
    <property type="molecule type" value="Genomic_DNA"/>
</dbReference>
<gene>
    <name evidence="2" type="ORF">GCM10010466_07820</name>
</gene>
<comment type="caution">
    <text evidence="2">The sequence shown here is derived from an EMBL/GenBank/DDBJ whole genome shotgun (WGS) entry which is preliminary data.</text>
</comment>